<dbReference type="SMART" id="SM00175">
    <property type="entry name" value="RAB"/>
    <property type="match status" value="1"/>
</dbReference>
<reference evidence="5" key="1">
    <citation type="submission" date="2015-05" db="EMBL/GenBank/DDBJ databases">
        <authorList>
            <person name="Fogelqvist Johan"/>
        </authorList>
    </citation>
    <scope>NUCLEOTIDE SEQUENCE [LARGE SCALE GENOMIC DNA]</scope>
</reference>
<dbReference type="GO" id="GO:0016020">
    <property type="term" value="C:membrane"/>
    <property type="evidence" value="ECO:0007669"/>
    <property type="project" value="InterPro"/>
</dbReference>
<evidence type="ECO:0008006" key="6">
    <source>
        <dbReference type="Google" id="ProtNLM"/>
    </source>
</evidence>
<dbReference type="GO" id="GO:0003924">
    <property type="term" value="F:GTPase activity"/>
    <property type="evidence" value="ECO:0007669"/>
    <property type="project" value="InterPro"/>
</dbReference>
<dbReference type="GO" id="GO:0007165">
    <property type="term" value="P:signal transduction"/>
    <property type="evidence" value="ECO:0007669"/>
    <property type="project" value="InterPro"/>
</dbReference>
<dbReference type="Proteomes" id="UP000045706">
    <property type="component" value="Unassembled WGS sequence"/>
</dbReference>
<evidence type="ECO:0000256" key="3">
    <source>
        <dbReference type="SAM" id="MobiDB-lite"/>
    </source>
</evidence>
<dbReference type="SMART" id="SM00174">
    <property type="entry name" value="RHO"/>
    <property type="match status" value="1"/>
</dbReference>
<evidence type="ECO:0000313" key="5">
    <source>
        <dbReference type="Proteomes" id="UP000045706"/>
    </source>
</evidence>
<sequence length="486" mass="50800">MASKFLREYKLVVVGGGGVGKSCLTIQLIQSHFVDEYDPTIEENMRSDQTSIITTKGTAAARAPLPRRFAAAVGTVLGSPSVVVGTVATPEVVLGTPDPFPGAPELGPAAPDSDAPAPVPGWPLAEDSSVSDAPGALPVCEALPDSPAGLEPEAPAPLEGSVAVVLPSAAALDSTLSLGSAELVVSESAWEAVSVAEDTSEATGSLVVVIVVVTAIEVVVSASLVAETPSDVEGDEMGCADGLDSAATADVVVTSSPDPLLDTTADCCGGRDAIDDVVVQVSKSARNSFVAVIKADGRSSGTVIHIVVVVIILPLSIPMSCVIDEEVALLDVLDTAGQEEYSAMREQYMRTGEGFLLVYSITSRQSFEEITTFQQQILRVKDKDYFPMVVVGNKCDLEGEREVTRQEGEALAKSFGCKFIETSAKSRINVDKAFYDIVREIRRYNREMQGYSTGSGGNSGTNGPPKPMDMDNGEQEAGCCAKCVLM</sequence>
<gene>
    <name evidence="4" type="ORF">BN1723_006384</name>
</gene>
<dbReference type="PROSITE" id="PS51419">
    <property type="entry name" value="RAB"/>
    <property type="match status" value="1"/>
</dbReference>
<dbReference type="Pfam" id="PF00071">
    <property type="entry name" value="Ras"/>
    <property type="match status" value="2"/>
</dbReference>
<dbReference type="FunFam" id="3.40.50.300:FF:001447">
    <property type="entry name" value="Ras-related protein Rab-1B"/>
    <property type="match status" value="1"/>
</dbReference>
<protein>
    <recommendedName>
        <fullName evidence="6">Ras-like protein</fullName>
    </recommendedName>
</protein>
<dbReference type="GO" id="GO:0005525">
    <property type="term" value="F:GTP binding"/>
    <property type="evidence" value="ECO:0007669"/>
    <property type="project" value="UniProtKB-KW"/>
</dbReference>
<dbReference type="PROSITE" id="PS51421">
    <property type="entry name" value="RAS"/>
    <property type="match status" value="1"/>
</dbReference>
<dbReference type="NCBIfam" id="TIGR00231">
    <property type="entry name" value="small_GTP"/>
    <property type="match status" value="1"/>
</dbReference>
<evidence type="ECO:0000256" key="2">
    <source>
        <dbReference type="ARBA" id="ARBA00023134"/>
    </source>
</evidence>
<dbReference type="EMBL" id="CVQI01034384">
    <property type="protein sequence ID" value="CRK44928.1"/>
    <property type="molecule type" value="Genomic_DNA"/>
</dbReference>
<dbReference type="Gene3D" id="3.40.50.300">
    <property type="entry name" value="P-loop containing nucleotide triphosphate hydrolases"/>
    <property type="match status" value="2"/>
</dbReference>
<dbReference type="InterPro" id="IPR001806">
    <property type="entry name" value="Small_GTPase"/>
</dbReference>
<dbReference type="InterPro" id="IPR027417">
    <property type="entry name" value="P-loop_NTPase"/>
</dbReference>
<keyword evidence="1" id="KW-0547">Nucleotide-binding</keyword>
<dbReference type="InterPro" id="IPR005225">
    <property type="entry name" value="Small_GTP-bd"/>
</dbReference>
<organism evidence="4 5">
    <name type="scientific">Verticillium longisporum</name>
    <name type="common">Verticillium dahliae var. longisporum</name>
    <dbReference type="NCBI Taxonomy" id="100787"/>
    <lineage>
        <taxon>Eukaryota</taxon>
        <taxon>Fungi</taxon>
        <taxon>Dikarya</taxon>
        <taxon>Ascomycota</taxon>
        <taxon>Pezizomycotina</taxon>
        <taxon>Sordariomycetes</taxon>
        <taxon>Hypocreomycetidae</taxon>
        <taxon>Glomerellales</taxon>
        <taxon>Plectosphaerellaceae</taxon>
        <taxon>Verticillium</taxon>
    </lineage>
</organism>
<dbReference type="InterPro" id="IPR020849">
    <property type="entry name" value="Small_GTPase_Ras-type"/>
</dbReference>
<evidence type="ECO:0000256" key="1">
    <source>
        <dbReference type="ARBA" id="ARBA00022741"/>
    </source>
</evidence>
<accession>A0A0G4NET7</accession>
<evidence type="ECO:0000313" key="4">
    <source>
        <dbReference type="EMBL" id="CRK44928.1"/>
    </source>
</evidence>
<name>A0A0G4NET7_VERLO</name>
<keyword evidence="2" id="KW-0342">GTP-binding</keyword>
<dbReference type="SMART" id="SM00173">
    <property type="entry name" value="RAS"/>
    <property type="match status" value="1"/>
</dbReference>
<dbReference type="AlphaFoldDB" id="A0A0G4NET7"/>
<feature type="region of interest" description="Disordered" evidence="3">
    <location>
        <begin position="448"/>
        <end position="471"/>
    </location>
</feature>
<feature type="region of interest" description="Disordered" evidence="3">
    <location>
        <begin position="96"/>
        <end position="155"/>
    </location>
</feature>
<dbReference type="PRINTS" id="PR00449">
    <property type="entry name" value="RASTRNSFRMNG"/>
</dbReference>
<proteinExistence type="predicted"/>
<dbReference type="PANTHER" id="PTHR24070">
    <property type="entry name" value="RAS, DI-RAS, AND RHEB FAMILY MEMBERS OF SMALL GTPASE SUPERFAMILY"/>
    <property type="match status" value="1"/>
</dbReference>
<dbReference type="SUPFAM" id="SSF52540">
    <property type="entry name" value="P-loop containing nucleoside triphosphate hydrolases"/>
    <property type="match status" value="2"/>
</dbReference>